<dbReference type="AlphaFoldDB" id="A0A6M2BY49"/>
<sequence length="109" mass="12118">MANEVKRGDAGQGLALEEAKPRLARPPMCKVVVINDDYTPMEFVVQVLQEFFRHSREKAVQIMLEIHTAGRGVAGVYPAEVAETKTAQVNAYARKNQHPLLTVMEKVQG</sequence>
<organism evidence="3 4">
    <name type="scientific">Solimonas terrae</name>
    <dbReference type="NCBI Taxonomy" id="1396819"/>
    <lineage>
        <taxon>Bacteria</taxon>
        <taxon>Pseudomonadati</taxon>
        <taxon>Pseudomonadota</taxon>
        <taxon>Gammaproteobacteria</taxon>
        <taxon>Nevskiales</taxon>
        <taxon>Nevskiaceae</taxon>
        <taxon>Solimonas</taxon>
    </lineage>
</organism>
<dbReference type="GO" id="GO:0008233">
    <property type="term" value="F:peptidase activity"/>
    <property type="evidence" value="ECO:0007669"/>
    <property type="project" value="UniProtKB-KW"/>
</dbReference>
<feature type="domain" description="Adaptor protein ClpS core" evidence="2">
    <location>
        <begin position="25"/>
        <end position="101"/>
    </location>
</feature>
<evidence type="ECO:0000259" key="2">
    <source>
        <dbReference type="Pfam" id="PF02617"/>
    </source>
</evidence>
<proteinExistence type="inferred from homology"/>
<dbReference type="NCBIfam" id="NF000672">
    <property type="entry name" value="PRK00033.1-5"/>
    <property type="match status" value="1"/>
</dbReference>
<evidence type="ECO:0000256" key="1">
    <source>
        <dbReference type="HAMAP-Rule" id="MF_00302"/>
    </source>
</evidence>
<evidence type="ECO:0000313" key="3">
    <source>
        <dbReference type="EMBL" id="NGY06799.1"/>
    </source>
</evidence>
<dbReference type="InterPro" id="IPR022935">
    <property type="entry name" value="ClpS"/>
</dbReference>
<comment type="function">
    <text evidence="1">Involved in the modulation of the specificity of the ClpAP-mediated ATP-dependent protein degradation.</text>
</comment>
<keyword evidence="4" id="KW-1185">Reference proteome</keyword>
<dbReference type="RefSeq" id="WP_166261087.1">
    <property type="nucleotide sequence ID" value="NZ_JAAMOW010000011.1"/>
</dbReference>
<comment type="caution">
    <text evidence="3">The sequence shown here is derived from an EMBL/GenBank/DDBJ whole genome shotgun (WGS) entry which is preliminary data.</text>
</comment>
<dbReference type="InterPro" id="IPR003769">
    <property type="entry name" value="ClpS_core"/>
</dbReference>
<keyword evidence="3" id="KW-0378">Hydrolase</keyword>
<keyword evidence="3" id="KW-0645">Protease</keyword>
<dbReference type="EMBL" id="JAAMOW010000011">
    <property type="protein sequence ID" value="NGY06799.1"/>
    <property type="molecule type" value="Genomic_DNA"/>
</dbReference>
<dbReference type="InterPro" id="IPR014719">
    <property type="entry name" value="Ribosomal_bL12_C/ClpS-like"/>
</dbReference>
<dbReference type="GO" id="GO:0030163">
    <property type="term" value="P:protein catabolic process"/>
    <property type="evidence" value="ECO:0007669"/>
    <property type="project" value="InterPro"/>
</dbReference>
<dbReference type="FunFam" id="3.30.1390.10:FF:000002">
    <property type="entry name" value="ATP-dependent Clp protease adapter protein ClpS"/>
    <property type="match status" value="1"/>
</dbReference>
<dbReference type="PANTHER" id="PTHR33473">
    <property type="entry name" value="ATP-DEPENDENT CLP PROTEASE ADAPTER PROTEIN CLPS1, CHLOROPLASTIC"/>
    <property type="match status" value="1"/>
</dbReference>
<dbReference type="GO" id="GO:0006508">
    <property type="term" value="P:proteolysis"/>
    <property type="evidence" value="ECO:0007669"/>
    <property type="project" value="UniProtKB-UniRule"/>
</dbReference>
<evidence type="ECO:0000313" key="4">
    <source>
        <dbReference type="Proteomes" id="UP000472676"/>
    </source>
</evidence>
<dbReference type="HAMAP" id="MF_00302">
    <property type="entry name" value="ClpS"/>
    <property type="match status" value="1"/>
</dbReference>
<protein>
    <recommendedName>
        <fullName evidence="1">ATP-dependent Clp protease adapter protein ClpS</fullName>
    </recommendedName>
</protein>
<reference evidence="3 4" key="1">
    <citation type="journal article" date="2014" name="Int. J. Syst. Evol. Microbiol.">
        <title>Solimonas terrae sp. nov., isolated from soil.</title>
        <authorList>
            <person name="Kim S.J."/>
            <person name="Moon J.Y."/>
            <person name="Weon H.Y."/>
            <person name="Ahn J.H."/>
            <person name="Chen W.M."/>
            <person name="Kwon S.W."/>
        </authorList>
    </citation>
    <scope>NUCLEOTIDE SEQUENCE [LARGE SCALE GENOMIC DNA]</scope>
    <source>
        <strain evidence="3 4">KIS83-12</strain>
    </source>
</reference>
<dbReference type="Gene3D" id="3.30.1390.10">
    <property type="match status" value="1"/>
</dbReference>
<name>A0A6M2BY49_9GAMM</name>
<accession>A0A6M2BY49</accession>
<comment type="similarity">
    <text evidence="1">Belongs to the ClpS family.</text>
</comment>
<dbReference type="Proteomes" id="UP000472676">
    <property type="component" value="Unassembled WGS sequence"/>
</dbReference>
<dbReference type="SUPFAM" id="SSF54736">
    <property type="entry name" value="ClpS-like"/>
    <property type="match status" value="1"/>
</dbReference>
<dbReference type="Pfam" id="PF02617">
    <property type="entry name" value="ClpS"/>
    <property type="match status" value="1"/>
</dbReference>
<comment type="subunit">
    <text evidence="1">Binds to the N-terminal domain of the chaperone ClpA.</text>
</comment>
<gene>
    <name evidence="1 3" type="primary">clpS</name>
    <name evidence="3" type="ORF">G7Y85_18655</name>
</gene>
<dbReference type="PANTHER" id="PTHR33473:SF19">
    <property type="entry name" value="ATP-DEPENDENT CLP PROTEASE ADAPTER PROTEIN CLPS"/>
    <property type="match status" value="1"/>
</dbReference>